<dbReference type="InterPro" id="IPR037883">
    <property type="entry name" value="Knr4/Smi1-like_sf"/>
</dbReference>
<evidence type="ECO:0000313" key="2">
    <source>
        <dbReference type="EMBL" id="SIT18745.1"/>
    </source>
</evidence>
<dbReference type="AlphaFoldDB" id="A0A1N7Q7B4"/>
<dbReference type="SUPFAM" id="SSF160631">
    <property type="entry name" value="SMI1/KNR4-like"/>
    <property type="match status" value="1"/>
</dbReference>
<name>A0A1N7Q7B4_9FLAO</name>
<dbReference type="EMBL" id="FTOV01000009">
    <property type="protein sequence ID" value="SIT18745.1"/>
    <property type="molecule type" value="Genomic_DNA"/>
</dbReference>
<dbReference type="Gene3D" id="3.40.1580.10">
    <property type="entry name" value="SMI1/KNR4-like"/>
    <property type="match status" value="1"/>
</dbReference>
<dbReference type="STRING" id="373672.SAMN05421785_109123"/>
<evidence type="ECO:0000313" key="3">
    <source>
        <dbReference type="Proteomes" id="UP000185781"/>
    </source>
</evidence>
<proteinExistence type="predicted"/>
<protein>
    <recommendedName>
        <fullName evidence="1">Knr4/Smi1-like domain-containing protein</fullName>
    </recommendedName>
</protein>
<dbReference type="Proteomes" id="UP000185781">
    <property type="component" value="Unassembled WGS sequence"/>
</dbReference>
<evidence type="ECO:0000259" key="1">
    <source>
        <dbReference type="SMART" id="SM00860"/>
    </source>
</evidence>
<accession>A0A1N7Q7B4</accession>
<dbReference type="Pfam" id="PF09346">
    <property type="entry name" value="SMI1_KNR4"/>
    <property type="match status" value="1"/>
</dbReference>
<reference evidence="2 3" key="1">
    <citation type="submission" date="2017-01" db="EMBL/GenBank/DDBJ databases">
        <authorList>
            <person name="Mah S.A."/>
            <person name="Swanson W.J."/>
            <person name="Moy G.W."/>
            <person name="Vacquier V.D."/>
        </authorList>
    </citation>
    <scope>NUCLEOTIDE SEQUENCE [LARGE SCALE GENOMIC DNA]</scope>
    <source>
        <strain evidence="2 3">DSM 18014</strain>
    </source>
</reference>
<organism evidence="2 3">
    <name type="scientific">Chryseobacterium gambrini</name>
    <dbReference type="NCBI Taxonomy" id="373672"/>
    <lineage>
        <taxon>Bacteria</taxon>
        <taxon>Pseudomonadati</taxon>
        <taxon>Bacteroidota</taxon>
        <taxon>Flavobacteriia</taxon>
        <taxon>Flavobacteriales</taxon>
        <taxon>Weeksellaceae</taxon>
        <taxon>Chryseobacterium group</taxon>
        <taxon>Chryseobacterium</taxon>
    </lineage>
</organism>
<gene>
    <name evidence="2" type="ORF">SAMN05421785_109123</name>
</gene>
<feature type="domain" description="Knr4/Smi1-like" evidence="1">
    <location>
        <begin position="120"/>
        <end position="255"/>
    </location>
</feature>
<sequence>MELKLIRKEIEGRQIEVYTESKKFILAGKKGDVKNMLENSGAVVKKFNKEQDVYLLIGRDFFVSGNYSYINRNYLFEDELLENHLHLSFFPNLKRDFYNMIRSLLQREDLYIHYFSIGKPLSNEDFEKYEKKLKRKIPSAVKEFYSLFGHIQILWDYKEPYVDRRVRAGKAWNLDAYDNHIGSIQILPLKTVLFDKWEEHFDVDDDLKIFDFYSEYNMIALDLNSDDDPTVYKGDNYGNSFTDHSTMSFTDYVSLTLNLHGLRERGGYFVHFSSNNNSKTKLGDAIKKSCEIPSR</sequence>
<dbReference type="InterPro" id="IPR018958">
    <property type="entry name" value="Knr4/Smi1-like_dom"/>
</dbReference>
<dbReference type="SMART" id="SM00860">
    <property type="entry name" value="SMI1_KNR4"/>
    <property type="match status" value="1"/>
</dbReference>
<dbReference type="RefSeq" id="WP_076394640.1">
    <property type="nucleotide sequence ID" value="NZ_FTOV01000009.1"/>
</dbReference>